<dbReference type="SUPFAM" id="SSF50129">
    <property type="entry name" value="GroES-like"/>
    <property type="match status" value="1"/>
</dbReference>
<gene>
    <name evidence="4" type="ORF">B7Z01_15245</name>
</gene>
<comment type="caution">
    <text evidence="4">The sequence shown here is derived from an EMBL/GenBank/DDBJ whole genome shotgun (WGS) entry which is preliminary data.</text>
</comment>
<dbReference type="InterPro" id="IPR045010">
    <property type="entry name" value="MDR_fam"/>
</dbReference>
<dbReference type="Gene3D" id="3.40.50.720">
    <property type="entry name" value="NAD(P)-binding Rossmann-like Domain"/>
    <property type="match status" value="1"/>
</dbReference>
<organism evidence="4 5">
    <name type="scientific">Brevundimonas subvibrioides</name>
    <dbReference type="NCBI Taxonomy" id="74313"/>
    <lineage>
        <taxon>Bacteria</taxon>
        <taxon>Pseudomonadati</taxon>
        <taxon>Pseudomonadota</taxon>
        <taxon>Alphaproteobacteria</taxon>
        <taxon>Caulobacterales</taxon>
        <taxon>Caulobacteraceae</taxon>
        <taxon>Brevundimonas</taxon>
    </lineage>
</organism>
<dbReference type="InterPro" id="IPR041694">
    <property type="entry name" value="ADH_N_2"/>
</dbReference>
<dbReference type="InterPro" id="IPR036291">
    <property type="entry name" value="NAD(P)-bd_dom_sf"/>
</dbReference>
<dbReference type="Pfam" id="PF00107">
    <property type="entry name" value="ADH_zinc_N"/>
    <property type="match status" value="1"/>
</dbReference>
<evidence type="ECO:0000259" key="2">
    <source>
        <dbReference type="Pfam" id="PF00107"/>
    </source>
</evidence>
<dbReference type="InterPro" id="IPR013149">
    <property type="entry name" value="ADH-like_C"/>
</dbReference>
<feature type="domain" description="Alcohol dehydrogenase-like C-terminal" evidence="2">
    <location>
        <begin position="159"/>
        <end position="288"/>
    </location>
</feature>
<dbReference type="AlphaFoldDB" id="A0A258FBF8"/>
<dbReference type="GO" id="GO:0016628">
    <property type="term" value="F:oxidoreductase activity, acting on the CH-CH group of donors, NAD or NADP as acceptor"/>
    <property type="evidence" value="ECO:0007669"/>
    <property type="project" value="InterPro"/>
</dbReference>
<reference evidence="4 5" key="1">
    <citation type="submission" date="2017-03" db="EMBL/GenBank/DDBJ databases">
        <title>Lifting the veil on microbial sulfur biogeochemistry in mining wastewaters.</title>
        <authorList>
            <person name="Kantor R.S."/>
            <person name="Colenbrander Nelson T."/>
            <person name="Marshall S."/>
            <person name="Bennett D."/>
            <person name="Apte S."/>
            <person name="Camacho D."/>
            <person name="Thomas B.C."/>
            <person name="Warren L.A."/>
            <person name="Banfield J.F."/>
        </authorList>
    </citation>
    <scope>NUCLEOTIDE SEQUENCE [LARGE SCALE GENOMIC DNA]</scope>
    <source>
        <strain evidence="4">32-69-9</strain>
    </source>
</reference>
<dbReference type="Proteomes" id="UP000215595">
    <property type="component" value="Unassembled WGS sequence"/>
</dbReference>
<dbReference type="Gene3D" id="3.90.180.10">
    <property type="entry name" value="Medium-chain alcohol dehydrogenases, catalytic domain"/>
    <property type="match status" value="1"/>
</dbReference>
<protein>
    <recommendedName>
        <fullName evidence="6">NADP-dependent oxidoreductase</fullName>
    </recommendedName>
</protein>
<dbReference type="SUPFAM" id="SSF51735">
    <property type="entry name" value="NAD(P)-binding Rossmann-fold domains"/>
    <property type="match status" value="1"/>
</dbReference>
<keyword evidence="1" id="KW-0560">Oxidoreductase</keyword>
<feature type="domain" description="Oxidoreductase N-terminal" evidence="3">
    <location>
        <begin position="7"/>
        <end position="111"/>
    </location>
</feature>
<dbReference type="PANTHER" id="PTHR43205:SF7">
    <property type="entry name" value="PROSTAGLANDIN REDUCTASE 1"/>
    <property type="match status" value="1"/>
</dbReference>
<evidence type="ECO:0000259" key="3">
    <source>
        <dbReference type="Pfam" id="PF16884"/>
    </source>
</evidence>
<accession>A0A258FBF8</accession>
<sequence length="332" mass="35059">MSELAQEVVLARPVTAAPVAADFTIVARDRTPPEGDGWLKVRPLFLSLDPYIGARIRGRHMGEPAPAPGEPLPGFCVAEVEDSRDSAYAPGDRVVVEVGWTDLAWVRSDGARRVSTDIAPSLHLSVLGMPGLTAWAGMTQLAKTGEGDLLTVNAAAGTVGGVAGQIARNLGGRAVGIAGGPEKCALVVDRYGFDACIDYRVADWEAQVAAAVLPGSTIHFENVGAGQLAVGIRSLKPYGRVVLCGLTDHYHADAGPAVTAIGPLVGKRAAVFGLVVYDFYPRWSEWTALAEPWVKDGRLTIAEDIGQGFDSAGRQLERLMRGENVGKTLVRV</sequence>
<proteinExistence type="predicted"/>
<evidence type="ECO:0000313" key="5">
    <source>
        <dbReference type="Proteomes" id="UP000215595"/>
    </source>
</evidence>
<dbReference type="CDD" id="cd05288">
    <property type="entry name" value="PGDH"/>
    <property type="match status" value="1"/>
</dbReference>
<evidence type="ECO:0008006" key="6">
    <source>
        <dbReference type="Google" id="ProtNLM"/>
    </source>
</evidence>
<dbReference type="EMBL" id="NCEB01000056">
    <property type="protein sequence ID" value="OYX29811.1"/>
    <property type="molecule type" value="Genomic_DNA"/>
</dbReference>
<name>A0A258FBF8_9CAUL</name>
<evidence type="ECO:0000256" key="1">
    <source>
        <dbReference type="ARBA" id="ARBA00023002"/>
    </source>
</evidence>
<evidence type="ECO:0000313" key="4">
    <source>
        <dbReference type="EMBL" id="OYX29811.1"/>
    </source>
</evidence>
<dbReference type="PANTHER" id="PTHR43205">
    <property type="entry name" value="PROSTAGLANDIN REDUCTASE"/>
    <property type="match status" value="1"/>
</dbReference>
<dbReference type="Pfam" id="PF16884">
    <property type="entry name" value="ADH_N_2"/>
    <property type="match status" value="1"/>
</dbReference>
<dbReference type="InterPro" id="IPR011032">
    <property type="entry name" value="GroES-like_sf"/>
</dbReference>